<dbReference type="InterPro" id="IPR017441">
    <property type="entry name" value="Protein_kinase_ATP_BS"/>
</dbReference>
<evidence type="ECO:0000256" key="9">
    <source>
        <dbReference type="ARBA" id="ARBA00022837"/>
    </source>
</evidence>
<dbReference type="KEGG" id="tet:TTHERM_00534050"/>
<dbReference type="PANTHER" id="PTHR24349">
    <property type="entry name" value="SERINE/THREONINE-PROTEIN KINASE"/>
    <property type="match status" value="1"/>
</dbReference>
<evidence type="ECO:0000256" key="3">
    <source>
        <dbReference type="ARBA" id="ARBA00022527"/>
    </source>
</evidence>
<dbReference type="EC" id="2.7.11.1" evidence="2"/>
<evidence type="ECO:0000256" key="2">
    <source>
        <dbReference type="ARBA" id="ARBA00012513"/>
    </source>
</evidence>
<feature type="compositionally biased region" description="Basic and acidic residues" evidence="15">
    <location>
        <begin position="27"/>
        <end position="39"/>
    </location>
</feature>
<protein>
    <recommendedName>
        <fullName evidence="2">non-specific serine/threonine protein kinase</fullName>
        <ecNumber evidence="2">2.7.11.1</ecNumber>
    </recommendedName>
</protein>
<dbReference type="InterPro" id="IPR002048">
    <property type="entry name" value="EF_hand_dom"/>
</dbReference>
<feature type="domain" description="EF-hand" evidence="17">
    <location>
        <begin position="383"/>
        <end position="418"/>
    </location>
</feature>
<dbReference type="EMBL" id="GG662455">
    <property type="protein sequence ID" value="EAS04182.2"/>
    <property type="molecule type" value="Genomic_DNA"/>
</dbReference>
<evidence type="ECO:0000256" key="14">
    <source>
        <dbReference type="PROSITE-ProRule" id="PRU10141"/>
    </source>
</evidence>
<evidence type="ECO:0000256" key="1">
    <source>
        <dbReference type="ARBA" id="ARBA00001946"/>
    </source>
</evidence>
<dbReference type="GeneID" id="7826730"/>
<evidence type="ECO:0000313" key="19">
    <source>
        <dbReference type="Proteomes" id="UP000009168"/>
    </source>
</evidence>
<name>Q247W3_TETTS</name>
<dbReference type="SUPFAM" id="SSF56112">
    <property type="entry name" value="Protein kinase-like (PK-like)"/>
    <property type="match status" value="1"/>
</dbReference>
<keyword evidence="6" id="KW-0677">Repeat</keyword>
<keyword evidence="9" id="KW-0106">Calcium</keyword>
<dbReference type="SMART" id="SM00054">
    <property type="entry name" value="EFh"/>
    <property type="match status" value="3"/>
</dbReference>
<comment type="catalytic activity">
    <reaction evidence="12">
        <text>L-threonyl-[protein] + ATP = O-phospho-L-threonyl-[protein] + ADP + H(+)</text>
        <dbReference type="Rhea" id="RHEA:46608"/>
        <dbReference type="Rhea" id="RHEA-COMP:11060"/>
        <dbReference type="Rhea" id="RHEA-COMP:11605"/>
        <dbReference type="ChEBI" id="CHEBI:15378"/>
        <dbReference type="ChEBI" id="CHEBI:30013"/>
        <dbReference type="ChEBI" id="CHEBI:30616"/>
        <dbReference type="ChEBI" id="CHEBI:61977"/>
        <dbReference type="ChEBI" id="CHEBI:456216"/>
        <dbReference type="EC" id="2.7.11.1"/>
    </reaction>
</comment>
<dbReference type="PROSITE" id="PS50222">
    <property type="entry name" value="EF_HAND_2"/>
    <property type="match status" value="3"/>
</dbReference>
<dbReference type="AlphaFoldDB" id="Q247W3"/>
<dbReference type="GO" id="GO:0005524">
    <property type="term" value="F:ATP binding"/>
    <property type="evidence" value="ECO:0007669"/>
    <property type="project" value="UniProtKB-UniRule"/>
</dbReference>
<comment type="cofactor">
    <cofactor evidence="1">
        <name>Mg(2+)</name>
        <dbReference type="ChEBI" id="CHEBI:18420"/>
    </cofactor>
</comment>
<evidence type="ECO:0000256" key="13">
    <source>
        <dbReference type="ARBA" id="ARBA00048679"/>
    </source>
</evidence>
<dbReference type="InterPro" id="IPR050205">
    <property type="entry name" value="CDPK_Ser/Thr_kinases"/>
</dbReference>
<feature type="region of interest" description="Disordered" evidence="15">
    <location>
        <begin position="546"/>
        <end position="566"/>
    </location>
</feature>
<keyword evidence="4" id="KW-0808">Transferase</keyword>
<dbReference type="InterPro" id="IPR011992">
    <property type="entry name" value="EF-hand-dom_pair"/>
</dbReference>
<evidence type="ECO:0000256" key="11">
    <source>
        <dbReference type="ARBA" id="ARBA00024334"/>
    </source>
</evidence>
<evidence type="ECO:0000256" key="8">
    <source>
        <dbReference type="ARBA" id="ARBA00022777"/>
    </source>
</evidence>
<feature type="domain" description="EF-hand" evidence="17">
    <location>
        <begin position="456"/>
        <end position="491"/>
    </location>
</feature>
<keyword evidence="7 14" id="KW-0547">Nucleotide-binding</keyword>
<keyword evidence="8 18" id="KW-0418">Kinase</keyword>
<dbReference type="PROSITE" id="PS00108">
    <property type="entry name" value="PROTEIN_KINASE_ST"/>
    <property type="match status" value="1"/>
</dbReference>
<evidence type="ECO:0000256" key="6">
    <source>
        <dbReference type="ARBA" id="ARBA00022737"/>
    </source>
</evidence>
<dbReference type="OrthoDB" id="40902at2759"/>
<dbReference type="eggNOG" id="KOG0032">
    <property type="taxonomic scope" value="Eukaryota"/>
</dbReference>
<comment type="catalytic activity">
    <reaction evidence="13">
        <text>L-seryl-[protein] + ATP = O-phospho-L-seryl-[protein] + ADP + H(+)</text>
        <dbReference type="Rhea" id="RHEA:17989"/>
        <dbReference type="Rhea" id="RHEA-COMP:9863"/>
        <dbReference type="Rhea" id="RHEA-COMP:11604"/>
        <dbReference type="ChEBI" id="CHEBI:15378"/>
        <dbReference type="ChEBI" id="CHEBI:29999"/>
        <dbReference type="ChEBI" id="CHEBI:30616"/>
        <dbReference type="ChEBI" id="CHEBI:83421"/>
        <dbReference type="ChEBI" id="CHEBI:456216"/>
        <dbReference type="EC" id="2.7.11.1"/>
    </reaction>
</comment>
<sequence length="637" mass="74079">MGQTCAGAKPSAEHKKNKQINNLQNQKEGENKFAADTDSQKTNSPIIILKKQKPFSQEIITSFEDIRKVYEFEPNILGHGHYGTVRLANHIINKSKKYAVKTISKTKIKKDLHLFRRELEILKSLDHPNVIKFYETYQDKKYFHLVMEYCSGGELLHRIAQDKMASEEKMVKIMKKIFLGVKYLHEKGICHRDLKPENFLFSNNSELSEIKIIDFGLSTYIDEIENEDDNGFFGNDLQTICGTANYLAPEVIKGKYDKRCDIWSLGVLLYFLLCGELPFSGNTNTEIFDKILNQKVEFQGNNWKKVSKEAKDLVKKLLVVNPDDRITLEQVLKHPWITKLPQKKPLGSDGEDQRVLSMLRNHQSTAKFKKEALKVLVNFLEEEEIQELKQIFRKIDTNNTGMIKIEELQSALKKVGLNDSEEEVKRIMQTVHIDEKSNQINYSAFIAATLDEKKFFNKERLWNVFKHFDVDDTNYITISNLREALARAGRKVDNQELQEIMNEVDFNLNQRIEWNQFVTIMTQTGNTKTRQHIDRSLSQISNFKENNQESAKNQNEEPNQTGIATSQVTYNQRKSSFEVDEAAKRFSDDLINNSPQQQKEMYVNQNQYDKEDEKGHNKINQITHKNEQQSKMQSQLN</sequence>
<comment type="similarity">
    <text evidence="11">Belongs to the protein kinase superfamily. Ser/Thr protein kinase family. CDPK subfamily.</text>
</comment>
<dbReference type="InterPro" id="IPR008271">
    <property type="entry name" value="Ser/Thr_kinase_AS"/>
</dbReference>
<gene>
    <name evidence="18" type="ORF">TTHERM_00534050</name>
</gene>
<evidence type="ECO:0000256" key="12">
    <source>
        <dbReference type="ARBA" id="ARBA00047899"/>
    </source>
</evidence>
<evidence type="ECO:0000256" key="7">
    <source>
        <dbReference type="ARBA" id="ARBA00022741"/>
    </source>
</evidence>
<evidence type="ECO:0000256" key="10">
    <source>
        <dbReference type="ARBA" id="ARBA00022840"/>
    </source>
</evidence>
<dbReference type="SMART" id="SM00220">
    <property type="entry name" value="S_TKc"/>
    <property type="match status" value="1"/>
</dbReference>
<evidence type="ECO:0000259" key="16">
    <source>
        <dbReference type="PROSITE" id="PS50011"/>
    </source>
</evidence>
<dbReference type="HOGENOM" id="CLU_000288_37_4_1"/>
<accession>Q247W3</accession>
<dbReference type="OMA" id="KEMTKIM"/>
<dbReference type="CDD" id="cd05117">
    <property type="entry name" value="STKc_CAMK"/>
    <property type="match status" value="1"/>
</dbReference>
<dbReference type="Pfam" id="PF13499">
    <property type="entry name" value="EF-hand_7"/>
    <property type="match status" value="2"/>
</dbReference>
<feature type="region of interest" description="Disordered" evidence="15">
    <location>
        <begin position="1"/>
        <end position="39"/>
    </location>
</feature>
<feature type="domain" description="EF-hand" evidence="17">
    <location>
        <begin position="492"/>
        <end position="527"/>
    </location>
</feature>
<dbReference type="InterPro" id="IPR011009">
    <property type="entry name" value="Kinase-like_dom_sf"/>
</dbReference>
<keyword evidence="10 14" id="KW-0067">ATP-binding</keyword>
<keyword evidence="3" id="KW-0723">Serine/threonine-protein kinase</keyword>
<dbReference type="Gene3D" id="1.10.510.10">
    <property type="entry name" value="Transferase(Phosphotransferase) domain 1"/>
    <property type="match status" value="1"/>
</dbReference>
<dbReference type="InParanoid" id="Q247W3"/>
<evidence type="ECO:0000256" key="15">
    <source>
        <dbReference type="SAM" id="MobiDB-lite"/>
    </source>
</evidence>
<evidence type="ECO:0000313" key="18">
    <source>
        <dbReference type="EMBL" id="EAS04182.2"/>
    </source>
</evidence>
<reference evidence="19" key="1">
    <citation type="journal article" date="2006" name="PLoS Biol.">
        <title>Macronuclear genome sequence of the ciliate Tetrahymena thermophila, a model eukaryote.</title>
        <authorList>
            <person name="Eisen J.A."/>
            <person name="Coyne R.S."/>
            <person name="Wu M."/>
            <person name="Wu D."/>
            <person name="Thiagarajan M."/>
            <person name="Wortman J.R."/>
            <person name="Badger J.H."/>
            <person name="Ren Q."/>
            <person name="Amedeo P."/>
            <person name="Jones K.M."/>
            <person name="Tallon L.J."/>
            <person name="Delcher A.L."/>
            <person name="Salzberg S.L."/>
            <person name="Silva J.C."/>
            <person name="Haas B.J."/>
            <person name="Majoros W.H."/>
            <person name="Farzad M."/>
            <person name="Carlton J.M."/>
            <person name="Smith R.K. Jr."/>
            <person name="Garg J."/>
            <person name="Pearlman R.E."/>
            <person name="Karrer K.M."/>
            <person name="Sun L."/>
            <person name="Manning G."/>
            <person name="Elde N.C."/>
            <person name="Turkewitz A.P."/>
            <person name="Asai D.J."/>
            <person name="Wilkes D.E."/>
            <person name="Wang Y."/>
            <person name="Cai H."/>
            <person name="Collins K."/>
            <person name="Stewart B.A."/>
            <person name="Lee S.R."/>
            <person name="Wilamowska K."/>
            <person name="Weinberg Z."/>
            <person name="Ruzzo W.L."/>
            <person name="Wloga D."/>
            <person name="Gaertig J."/>
            <person name="Frankel J."/>
            <person name="Tsao C.-C."/>
            <person name="Gorovsky M.A."/>
            <person name="Keeling P.J."/>
            <person name="Waller R.F."/>
            <person name="Patron N.J."/>
            <person name="Cherry J.M."/>
            <person name="Stover N.A."/>
            <person name="Krieger C.J."/>
            <person name="del Toro C."/>
            <person name="Ryder H.F."/>
            <person name="Williamson S.C."/>
            <person name="Barbeau R.A."/>
            <person name="Hamilton E.P."/>
            <person name="Orias E."/>
        </authorList>
    </citation>
    <scope>NUCLEOTIDE SEQUENCE [LARGE SCALE GENOMIC DNA]</scope>
    <source>
        <strain evidence="19">SB210</strain>
    </source>
</reference>
<feature type="domain" description="Protein kinase" evidence="16">
    <location>
        <begin position="71"/>
        <end position="337"/>
    </location>
</feature>
<organism evidence="18 19">
    <name type="scientific">Tetrahymena thermophila (strain SB210)</name>
    <dbReference type="NCBI Taxonomy" id="312017"/>
    <lineage>
        <taxon>Eukaryota</taxon>
        <taxon>Sar</taxon>
        <taxon>Alveolata</taxon>
        <taxon>Ciliophora</taxon>
        <taxon>Intramacronucleata</taxon>
        <taxon>Oligohymenophorea</taxon>
        <taxon>Hymenostomatida</taxon>
        <taxon>Tetrahymenina</taxon>
        <taxon>Tetrahymenidae</taxon>
        <taxon>Tetrahymena</taxon>
    </lineage>
</organism>
<evidence type="ECO:0000256" key="4">
    <source>
        <dbReference type="ARBA" id="ARBA00022679"/>
    </source>
</evidence>
<dbReference type="FunFam" id="1.10.238.10:FF:000003">
    <property type="entry name" value="Calmodulin A"/>
    <property type="match status" value="1"/>
</dbReference>
<dbReference type="InterPro" id="IPR000719">
    <property type="entry name" value="Prot_kinase_dom"/>
</dbReference>
<dbReference type="Proteomes" id="UP000009168">
    <property type="component" value="Unassembled WGS sequence"/>
</dbReference>
<feature type="binding site" evidence="14">
    <location>
        <position position="101"/>
    </location>
    <ligand>
        <name>ATP</name>
        <dbReference type="ChEBI" id="CHEBI:30616"/>
    </ligand>
</feature>
<dbReference type="FunFam" id="1.10.510.10:FF:000726">
    <property type="entry name" value="Calcium-dependent protein kinase, putative"/>
    <property type="match status" value="1"/>
</dbReference>
<dbReference type="PROSITE" id="PS50011">
    <property type="entry name" value="PROTEIN_KINASE_DOM"/>
    <property type="match status" value="1"/>
</dbReference>
<keyword evidence="5" id="KW-0479">Metal-binding</keyword>
<keyword evidence="19" id="KW-1185">Reference proteome</keyword>
<dbReference type="GO" id="GO:0004674">
    <property type="term" value="F:protein serine/threonine kinase activity"/>
    <property type="evidence" value="ECO:0007669"/>
    <property type="project" value="UniProtKB-KW"/>
</dbReference>
<dbReference type="RefSeq" id="XP_001024427.2">
    <property type="nucleotide sequence ID" value="XM_001024427.3"/>
</dbReference>
<evidence type="ECO:0000259" key="17">
    <source>
        <dbReference type="PROSITE" id="PS50222"/>
    </source>
</evidence>
<dbReference type="Pfam" id="PF00069">
    <property type="entry name" value="Pkinase"/>
    <property type="match status" value="1"/>
</dbReference>
<dbReference type="PROSITE" id="PS00107">
    <property type="entry name" value="PROTEIN_KINASE_ATP"/>
    <property type="match status" value="1"/>
</dbReference>
<dbReference type="FunFam" id="3.30.200.20:FF:000315">
    <property type="entry name" value="Calcium-dependent protein kinase 3"/>
    <property type="match status" value="1"/>
</dbReference>
<evidence type="ECO:0000256" key="5">
    <source>
        <dbReference type="ARBA" id="ARBA00022723"/>
    </source>
</evidence>
<dbReference type="Gene3D" id="3.30.200.20">
    <property type="entry name" value="Phosphorylase Kinase, domain 1"/>
    <property type="match status" value="1"/>
</dbReference>
<dbReference type="Gene3D" id="1.10.238.10">
    <property type="entry name" value="EF-hand"/>
    <property type="match status" value="2"/>
</dbReference>
<proteinExistence type="inferred from homology"/>
<dbReference type="GO" id="GO:0005509">
    <property type="term" value="F:calcium ion binding"/>
    <property type="evidence" value="ECO:0007669"/>
    <property type="project" value="InterPro"/>
</dbReference>
<dbReference type="SUPFAM" id="SSF47473">
    <property type="entry name" value="EF-hand"/>
    <property type="match status" value="1"/>
</dbReference>